<keyword evidence="2" id="KW-1185">Reference proteome</keyword>
<evidence type="ECO:0000313" key="2">
    <source>
        <dbReference type="Proteomes" id="UP000276254"/>
    </source>
</evidence>
<dbReference type="RefSeq" id="WP_121153162.1">
    <property type="nucleotide sequence ID" value="NZ_CP032829.1"/>
</dbReference>
<dbReference type="KEGG" id="spha:D3Y57_11855"/>
<dbReference type="AlphaFoldDB" id="A0A494TAZ6"/>
<accession>A0A494TAZ6</accession>
<sequence length="98" mass="10842">METHFVRHIVDEVNLANVTARNVSGLKHGKQVAFELRILTVQLFAFGFESQKPSSSPSTRSSKIDTAASINRIANHAFEMTLPSRRAKSARSIRFASA</sequence>
<proteinExistence type="predicted"/>
<evidence type="ECO:0000313" key="1">
    <source>
        <dbReference type="EMBL" id="AYJ86537.1"/>
    </source>
</evidence>
<protein>
    <submittedName>
        <fullName evidence="1">Uncharacterized protein</fullName>
    </submittedName>
</protein>
<gene>
    <name evidence="1" type="ORF">D3Y57_11855</name>
</gene>
<reference evidence="1 2" key="1">
    <citation type="submission" date="2018-09" db="EMBL/GenBank/DDBJ databases">
        <title>Sphingomonas peninsula sp. nov., isolated from fildes peninsula, Antarctic soil.</title>
        <authorList>
            <person name="Yingchao G."/>
        </authorList>
    </citation>
    <scope>NUCLEOTIDE SEQUENCE [LARGE SCALE GENOMIC DNA]</scope>
    <source>
        <strain evidence="1 2">YZ-8</strain>
    </source>
</reference>
<name>A0A494TAZ6_SPHPE</name>
<organism evidence="1 2">
    <name type="scientific">Sphingomonas paeninsulae</name>
    <dbReference type="NCBI Taxonomy" id="2319844"/>
    <lineage>
        <taxon>Bacteria</taxon>
        <taxon>Pseudomonadati</taxon>
        <taxon>Pseudomonadota</taxon>
        <taxon>Alphaproteobacteria</taxon>
        <taxon>Sphingomonadales</taxon>
        <taxon>Sphingomonadaceae</taxon>
        <taxon>Sphingomonas</taxon>
    </lineage>
</organism>
<dbReference type="Proteomes" id="UP000276254">
    <property type="component" value="Chromosome"/>
</dbReference>
<dbReference type="EMBL" id="CP032829">
    <property type="protein sequence ID" value="AYJ86537.1"/>
    <property type="molecule type" value="Genomic_DNA"/>
</dbReference>